<organism evidence="4 5">
    <name type="scientific">Deinococcus soli</name>
    <name type="common">ex Cha et al. 2016</name>
    <dbReference type="NCBI Taxonomy" id="1309411"/>
    <lineage>
        <taxon>Bacteria</taxon>
        <taxon>Thermotogati</taxon>
        <taxon>Deinococcota</taxon>
        <taxon>Deinococci</taxon>
        <taxon>Deinococcales</taxon>
        <taxon>Deinococcaceae</taxon>
        <taxon>Deinococcus</taxon>
    </lineage>
</organism>
<name>A0AAE4BMI4_9DEIO</name>
<evidence type="ECO:0000313" key="4">
    <source>
        <dbReference type="EMBL" id="MDR6218527.1"/>
    </source>
</evidence>
<dbReference type="PROSITE" id="PS51782">
    <property type="entry name" value="LYSM"/>
    <property type="match status" value="1"/>
</dbReference>
<feature type="compositionally biased region" description="Low complexity" evidence="1">
    <location>
        <begin position="191"/>
        <end position="200"/>
    </location>
</feature>
<dbReference type="Gene3D" id="3.10.350.10">
    <property type="entry name" value="LysM domain"/>
    <property type="match status" value="1"/>
</dbReference>
<proteinExistence type="predicted"/>
<feature type="compositionally biased region" description="Low complexity" evidence="1">
    <location>
        <begin position="281"/>
        <end position="296"/>
    </location>
</feature>
<feature type="compositionally biased region" description="Low complexity" evidence="1">
    <location>
        <begin position="44"/>
        <end position="60"/>
    </location>
</feature>
<keyword evidence="2" id="KW-0812">Transmembrane</keyword>
<evidence type="ECO:0000313" key="5">
    <source>
        <dbReference type="Proteomes" id="UP001185331"/>
    </source>
</evidence>
<feature type="domain" description="LysM" evidence="3">
    <location>
        <begin position="86"/>
        <end position="130"/>
    </location>
</feature>
<feature type="region of interest" description="Disordered" evidence="1">
    <location>
        <begin position="153"/>
        <end position="200"/>
    </location>
</feature>
<sequence length="379" mass="38281">MSHTLNITRELKLALTGIALSGAVGGWYIWNLPPAEAAPAEVPAMTAPASPASPSTAAPSERGATVTAPAEGQGGTPPAPAPAATQTYTVKPDESLWLIGKAYGTDAQVLADLNGVNINTPLHVGQVLQLPSSAKRLPDPAPAESQHVDDAALPNLSGAAKPPSAPSPQALPNPFRAFDPVSTPGKPKAGTSPASVVLPLPVTPPTPAPVVSRLEPVTTPRISTAPHVALPPVPGLPTRPVTVAAPVTITPVTPTRATSAAKPPVPPVTVPTRLSVPQDPRTPAAPAEPTATRGAPQPIALPDPVNPVQQTIDDLHLTVSAVIVGAVNTALFDGTAGPMYLTAGQVVPGTDIEVRRISSTVVTLARGATEVHLIVTGGP</sequence>
<dbReference type="EMBL" id="JAVDQK010000004">
    <property type="protein sequence ID" value="MDR6218527.1"/>
    <property type="molecule type" value="Genomic_DNA"/>
</dbReference>
<feature type="transmembrane region" description="Helical" evidence="2">
    <location>
        <begin position="12"/>
        <end position="30"/>
    </location>
</feature>
<keyword evidence="2" id="KW-0472">Membrane</keyword>
<keyword evidence="2" id="KW-1133">Transmembrane helix</keyword>
<evidence type="ECO:0000259" key="3">
    <source>
        <dbReference type="PROSITE" id="PS51782"/>
    </source>
</evidence>
<dbReference type="SMART" id="SM00257">
    <property type="entry name" value="LysM"/>
    <property type="match status" value="1"/>
</dbReference>
<dbReference type="InterPro" id="IPR018392">
    <property type="entry name" value="LysM"/>
</dbReference>
<dbReference type="CDD" id="cd00118">
    <property type="entry name" value="LysM"/>
    <property type="match status" value="1"/>
</dbReference>
<protein>
    <submittedName>
        <fullName evidence="4">LysM repeat protein</fullName>
    </submittedName>
</protein>
<dbReference type="SUPFAM" id="SSF54106">
    <property type="entry name" value="LysM domain"/>
    <property type="match status" value="1"/>
</dbReference>
<evidence type="ECO:0000256" key="2">
    <source>
        <dbReference type="SAM" id="Phobius"/>
    </source>
</evidence>
<reference evidence="4" key="1">
    <citation type="submission" date="2023-07" db="EMBL/GenBank/DDBJ databases">
        <title>Sorghum-associated microbial communities from plants grown in Nebraska, USA.</title>
        <authorList>
            <person name="Schachtman D."/>
        </authorList>
    </citation>
    <scope>NUCLEOTIDE SEQUENCE</scope>
    <source>
        <strain evidence="4">BE330</strain>
    </source>
</reference>
<comment type="caution">
    <text evidence="4">The sequence shown here is derived from an EMBL/GenBank/DDBJ whole genome shotgun (WGS) entry which is preliminary data.</text>
</comment>
<feature type="region of interest" description="Disordered" evidence="1">
    <location>
        <begin position="254"/>
        <end position="306"/>
    </location>
</feature>
<dbReference type="InterPro" id="IPR036779">
    <property type="entry name" value="LysM_dom_sf"/>
</dbReference>
<dbReference type="Pfam" id="PF01476">
    <property type="entry name" value="LysM"/>
    <property type="match status" value="1"/>
</dbReference>
<gene>
    <name evidence="4" type="ORF">J2Y00_002090</name>
</gene>
<dbReference type="RefSeq" id="WP_309855097.1">
    <property type="nucleotide sequence ID" value="NZ_JAVDQJ010000005.1"/>
</dbReference>
<dbReference type="AlphaFoldDB" id="A0AAE4BMI4"/>
<accession>A0AAE4BMI4</accession>
<feature type="region of interest" description="Disordered" evidence="1">
    <location>
        <begin position="44"/>
        <end position="85"/>
    </location>
</feature>
<evidence type="ECO:0000256" key="1">
    <source>
        <dbReference type="SAM" id="MobiDB-lite"/>
    </source>
</evidence>
<dbReference type="Proteomes" id="UP001185331">
    <property type="component" value="Unassembled WGS sequence"/>
</dbReference>